<dbReference type="EMBL" id="CP010849">
    <property type="protein sequence ID" value="AJP00236.1"/>
    <property type="molecule type" value="Genomic_DNA"/>
</dbReference>
<feature type="region of interest" description="Disordered" evidence="1">
    <location>
        <begin position="61"/>
        <end position="85"/>
    </location>
</feature>
<reference evidence="2 3" key="1">
    <citation type="submission" date="2015-02" db="EMBL/GenBank/DDBJ databases">
        <title>Genome sequence of thermotolerant Streptomyces cyaneogriseus subsp. Noncyanogenus NMWT1, the producer of nematocidal antibiotics nemadectin.</title>
        <authorList>
            <person name="Wang H."/>
            <person name="Li C."/>
            <person name="Xiang W."/>
            <person name="Wang X."/>
        </authorList>
    </citation>
    <scope>NUCLEOTIDE SEQUENCE [LARGE SCALE GENOMIC DNA]</scope>
    <source>
        <strain evidence="2 3">NMWT 1</strain>
    </source>
</reference>
<name>A0A0C5G880_9ACTN</name>
<gene>
    <name evidence="2" type="ORF">TU94_00365</name>
</gene>
<protein>
    <submittedName>
        <fullName evidence="2">Uncharacterized protein</fullName>
    </submittedName>
</protein>
<organism evidence="2 3">
    <name type="scientific">Streptomyces cyaneogriseus subsp. noncyanogenus</name>
    <dbReference type="NCBI Taxonomy" id="477245"/>
    <lineage>
        <taxon>Bacteria</taxon>
        <taxon>Bacillati</taxon>
        <taxon>Actinomycetota</taxon>
        <taxon>Actinomycetes</taxon>
        <taxon>Kitasatosporales</taxon>
        <taxon>Streptomycetaceae</taxon>
        <taxon>Streptomyces</taxon>
    </lineage>
</organism>
<dbReference type="KEGG" id="scw:TU94_00365"/>
<dbReference type="Proteomes" id="UP000032234">
    <property type="component" value="Chromosome"/>
</dbReference>
<evidence type="ECO:0000313" key="2">
    <source>
        <dbReference type="EMBL" id="AJP00236.1"/>
    </source>
</evidence>
<evidence type="ECO:0000256" key="1">
    <source>
        <dbReference type="SAM" id="MobiDB-lite"/>
    </source>
</evidence>
<evidence type="ECO:0000313" key="3">
    <source>
        <dbReference type="Proteomes" id="UP000032234"/>
    </source>
</evidence>
<keyword evidence="3" id="KW-1185">Reference proteome</keyword>
<dbReference type="RefSeq" id="WP_044378028.1">
    <property type="nucleotide sequence ID" value="NZ_CP010849.1"/>
</dbReference>
<accession>A0A0C5G880</accession>
<dbReference type="AlphaFoldDB" id="A0A0C5G880"/>
<sequence>MIRTGALPRPELPDGVELKGSYPEMAITNGVDPDLPALYERPGPTQDPAADLVPAQHVLGDLNAAEEEHHSEPGLLRQTPAPHQT</sequence>
<dbReference type="HOGENOM" id="CLU_2511150_0_0_11"/>
<proteinExistence type="predicted"/>